<dbReference type="Gene3D" id="3.40.1140.10">
    <property type="match status" value="1"/>
</dbReference>
<name>A0ABQ2NNU4_9FLAO</name>
<dbReference type="EMBL" id="BMLV01000008">
    <property type="protein sequence ID" value="GGP06652.1"/>
    <property type="molecule type" value="Genomic_DNA"/>
</dbReference>
<feature type="domain" description="MukB N-terminal" evidence="2">
    <location>
        <begin position="26"/>
        <end position="223"/>
    </location>
</feature>
<evidence type="ECO:0000313" key="4">
    <source>
        <dbReference type="Proteomes" id="UP000620064"/>
    </source>
</evidence>
<evidence type="ECO:0000256" key="1">
    <source>
        <dbReference type="SAM" id="Coils"/>
    </source>
</evidence>
<evidence type="ECO:0000259" key="2">
    <source>
        <dbReference type="Pfam" id="PF04310"/>
    </source>
</evidence>
<gene>
    <name evidence="3" type="ORF">GCM10010992_27420</name>
</gene>
<dbReference type="Pfam" id="PF04310">
    <property type="entry name" value="MukB"/>
    <property type="match status" value="1"/>
</dbReference>
<dbReference type="InterPro" id="IPR007406">
    <property type="entry name" value="MukB_N_dom"/>
</dbReference>
<comment type="caution">
    <text evidence="3">The sequence shown here is derived from an EMBL/GenBank/DDBJ whole genome shotgun (WGS) entry which is preliminary data.</text>
</comment>
<evidence type="ECO:0000313" key="3">
    <source>
        <dbReference type="EMBL" id="GGP06652.1"/>
    </source>
</evidence>
<feature type="coiled-coil region" evidence="1">
    <location>
        <begin position="230"/>
        <end position="257"/>
    </location>
</feature>
<protein>
    <recommendedName>
        <fullName evidence="2">MukB N-terminal domain-containing protein</fullName>
    </recommendedName>
</protein>
<sequence>MKDYPRIKRLSTLGIVHHQNFDYEFSSFRTDFVGEGGAGKSMISDLLQLVCVGTKAFHSPTKGTGPRKPHTMVLRTEGKGTDMAYAFINIEKDENQYLVIGIYLESSGTSNMFIIQDGNNFDTDTQLIPFSKLLGVEDFQKNNIIFPINELKEHIQNNLNLTCESWERTANYHKILFKNNILPIDLSLNSKTLDNYAKIIQAFSRESLDVSKSHSLQSFLFGDDKEQELIKKFYDTVEELQEDTRQFESNLEEIESLTIKQTQLSNLLDLKTIEKDAQILYLKSSYKYYINQIFINSNKLQTLLNDYYCSLQSLPLLKENVYEKIAWAEKELENIEPKWEEAIKVKNELDTKVSKRKKFFSWMQAFNCSQEELIEKFNKYHKSKDTINKIRELEEILKSENILTAFKSNEYKEKNIVYQIDKQLEKLARDLELKNKLKALNNIDDKNSLAHWALNLPSKLNMNQEAIIRKYQNEGVKIESPADSSKRYIPSPEALLNNIVIYKSEDKAFWLNLNGVIEFFSTNFSPIFDTQDKSKIKEYFEKETTNILSDIKSLEKEIKEKTILKNVFENLENPDGYLKAWNTQTDLEDQLETHEMYEVSQKDFFEYSSLYSQTSIEEDFKQSKAVYSQLNTNRNHLITLEDNLTRDYENFFTLKTNQEIESIKNNHCFAFEENFDKKHFFSSMLDAEDYYKEFKNIYLQEKSKYETAEDIIKLNKRIVELISNKNEIYSQNIDALKNVHDSSEELTLQIIEELKNNYDTKKNNYDLEYNLLVRQHLKNNVNRFENTGDFQSLCEEILPSEILNDITILEKEVIEKIGKYLKGINLKNRRLNSRKLQKLAVIVEEVSNEVSDQRNDIRLINNFLNSGDKEITGGHIVSLEDFSEDSFSSGWMNAFTDSITKDFELGLDDSLFESEKGISNDLERFPSLKEKLLEAFYRSGGSRNLKPKIEELLNPKLYYNVKFSIKTSQGKKNDGSTSQAYAAIALLCIAKLSLLNKQSKNKFIESIRFMAIDEAEGLGSNFDMLYKIAQANDYQLLSLSINPNKIDIEKQNIYLLHNSRENEKVNYDPIPIFGSTFNNL</sequence>
<dbReference type="Proteomes" id="UP000620064">
    <property type="component" value="Unassembled WGS sequence"/>
</dbReference>
<reference evidence="4" key="1">
    <citation type="journal article" date="2019" name="Int. J. Syst. Evol. Microbiol.">
        <title>The Global Catalogue of Microorganisms (GCM) 10K type strain sequencing project: providing services to taxonomists for standard genome sequencing and annotation.</title>
        <authorList>
            <consortium name="The Broad Institute Genomics Platform"/>
            <consortium name="The Broad Institute Genome Sequencing Center for Infectious Disease"/>
            <person name="Wu L."/>
            <person name="Ma J."/>
        </authorList>
    </citation>
    <scope>NUCLEOTIDE SEQUENCE [LARGE SCALE GENOMIC DNA]</scope>
    <source>
        <strain evidence="4">CGMCC 1.7656</strain>
    </source>
</reference>
<keyword evidence="1" id="KW-0175">Coiled coil</keyword>
<proteinExistence type="predicted"/>
<dbReference type="RefSeq" id="WP_188618713.1">
    <property type="nucleotide sequence ID" value="NZ_BMLV01000008.1"/>
</dbReference>
<accession>A0ABQ2NNU4</accession>
<keyword evidence="4" id="KW-1185">Reference proteome</keyword>
<organism evidence="3 4">
    <name type="scientific">Cloacibacterium rupense</name>
    <dbReference type="NCBI Taxonomy" id="517423"/>
    <lineage>
        <taxon>Bacteria</taxon>
        <taxon>Pseudomonadati</taxon>
        <taxon>Bacteroidota</taxon>
        <taxon>Flavobacteriia</taxon>
        <taxon>Flavobacteriales</taxon>
        <taxon>Weeksellaceae</taxon>
    </lineage>
</organism>